<keyword evidence="3" id="KW-1185">Reference proteome</keyword>
<evidence type="ECO:0000313" key="2">
    <source>
        <dbReference type="EMBL" id="RWX45619.1"/>
    </source>
</evidence>
<organism evidence="2 3">
    <name type="scientific">Candidatus Electrothrix aarhusensis</name>
    <dbReference type="NCBI Taxonomy" id="1859131"/>
    <lineage>
        <taxon>Bacteria</taxon>
        <taxon>Pseudomonadati</taxon>
        <taxon>Thermodesulfobacteriota</taxon>
        <taxon>Desulfobulbia</taxon>
        <taxon>Desulfobulbales</taxon>
        <taxon>Desulfobulbaceae</taxon>
        <taxon>Candidatus Electrothrix</taxon>
    </lineage>
</organism>
<name>A0A444IXK7_9BACT</name>
<comment type="caution">
    <text evidence="2">The sequence shown here is derived from an EMBL/GenBank/DDBJ whole genome shotgun (WGS) entry which is preliminary data.</text>
</comment>
<dbReference type="GO" id="GO:0016755">
    <property type="term" value="F:aminoacyltransferase activity"/>
    <property type="evidence" value="ECO:0007669"/>
    <property type="project" value="InterPro"/>
</dbReference>
<proteinExistence type="predicted"/>
<gene>
    <name evidence="2" type="ORF">H206_01744</name>
</gene>
<reference evidence="2 3" key="1">
    <citation type="submission" date="2017-01" db="EMBL/GenBank/DDBJ databases">
        <title>The cable genome- insights into the physiology and evolution of filamentous bacteria capable of sulfide oxidation via long distance electron transfer.</title>
        <authorList>
            <person name="Schreiber L."/>
            <person name="Bjerg J.T."/>
            <person name="Boggild A."/>
            <person name="Van De Vossenberg J."/>
            <person name="Meysman F."/>
            <person name="Nielsen L.P."/>
            <person name="Schramm A."/>
            <person name="Kjeldsen K.U."/>
        </authorList>
    </citation>
    <scope>NUCLEOTIDE SEQUENCE [LARGE SCALE GENOMIC DNA]</scope>
    <source>
        <strain evidence="2">MCF</strain>
    </source>
</reference>
<dbReference type="EMBL" id="MTKO01000075">
    <property type="protein sequence ID" value="RWX45619.1"/>
    <property type="molecule type" value="Genomic_DNA"/>
</dbReference>
<evidence type="ECO:0000313" key="3">
    <source>
        <dbReference type="Proteomes" id="UP000287853"/>
    </source>
</evidence>
<evidence type="ECO:0000256" key="1">
    <source>
        <dbReference type="SAM" id="MobiDB-lite"/>
    </source>
</evidence>
<protein>
    <submittedName>
        <fullName evidence="2">Transglutaminase elicitor</fullName>
    </submittedName>
</protein>
<feature type="region of interest" description="Disordered" evidence="1">
    <location>
        <begin position="19"/>
        <end position="66"/>
    </location>
</feature>
<dbReference type="Proteomes" id="UP000287853">
    <property type="component" value="Unassembled WGS sequence"/>
</dbReference>
<accession>A0A444IXK7</accession>
<sequence>MATPEKKHNCFLFNFLKGSADPSSAPGPVAETEPSEPADAELAGVEQAGLDQGQTANSSDADVALDPVGHTAGEQQTDEELINAGLDELQADPVTFMDKLPVKYDEQGEQISSEVSASLFDAEAVGEKVFVDARDEKRQELTELDVIAAGRAAFAENDQADGFVDTFPYSGLRGMEDNGQMSARLEEQPWSDDYWAIYLGMLGHRYADPRFPGVSDWKDNFDYIENNPALQIMESGDSDAVNRLSPSEKYDILVGDKNMTLTEKMWEAGEYYYTRNGKVEPWMGLCHGWAPAAYMLPRPTAVATVLAADGKTFITFYPSDIKALSTLLWAKVKTASRFIGGRCNEKNPAVDPQTGRILSGKCFDTNPGTWHLAVVNQIGASQRSMVLDATYDYEVWNQPIVGYKYRHFNPQKMRYARSLAEASVLRTSFDNDRFRKYRDGETDTIVGIAMDISYIVETRPDHRLKDSSKYDRVQTVRYYYDLELDAMGNIIGGEWYQNAHPDFLWTPEKGSRAVSYWEKRYGISGSWKSEEPLSKEWCQIAATTSGYQQAPLAAIVEQLIKFSNS</sequence>
<dbReference type="InterPro" id="IPR032048">
    <property type="entry name" value="TGase_elicitor"/>
</dbReference>
<dbReference type="Pfam" id="PF16683">
    <property type="entry name" value="TGase_elicitor"/>
    <property type="match status" value="1"/>
</dbReference>
<dbReference type="AlphaFoldDB" id="A0A444IXK7"/>